<evidence type="ECO:0000256" key="4">
    <source>
        <dbReference type="ARBA" id="ARBA00023136"/>
    </source>
</evidence>
<comment type="similarity">
    <text evidence="5">Belongs to the MIP/aquaporin (TC 1.A.8) family.</text>
</comment>
<evidence type="ECO:0008006" key="9">
    <source>
        <dbReference type="Google" id="ProtNLM"/>
    </source>
</evidence>
<reference evidence="7 8" key="1">
    <citation type="journal article" date="2020" name="Mol. Biol. Evol.">
        <title>Distinct Expression and Methylation Patterns for Genes with Different Fates following a Single Whole-Genome Duplication in Flowering Plants.</title>
        <authorList>
            <person name="Shi T."/>
            <person name="Rahmani R.S."/>
            <person name="Gugger P.F."/>
            <person name="Wang M."/>
            <person name="Li H."/>
            <person name="Zhang Y."/>
            <person name="Li Z."/>
            <person name="Wang Q."/>
            <person name="Van de Peer Y."/>
            <person name="Marchal K."/>
            <person name="Chen J."/>
        </authorList>
    </citation>
    <scope>NUCLEOTIDE SEQUENCE [LARGE SCALE GENOMIC DNA]</scope>
    <source>
        <tissue evidence="7">Leaf</tissue>
    </source>
</reference>
<evidence type="ECO:0000256" key="1">
    <source>
        <dbReference type="ARBA" id="ARBA00004141"/>
    </source>
</evidence>
<dbReference type="AlphaFoldDB" id="A0A822ZMU9"/>
<dbReference type="InterPro" id="IPR000425">
    <property type="entry name" value="MIP"/>
</dbReference>
<keyword evidence="5" id="KW-0813">Transport</keyword>
<dbReference type="PANTHER" id="PTHR47720:SF1">
    <property type="entry name" value="AQUAPORIN SIP2-1-RELATED"/>
    <property type="match status" value="1"/>
</dbReference>
<dbReference type="PRINTS" id="PR00783">
    <property type="entry name" value="MINTRINSICP"/>
</dbReference>
<protein>
    <recommendedName>
        <fullName evidence="9">Aquaporin SIP2-1</fullName>
    </recommendedName>
</protein>
<dbReference type="GO" id="GO:0015267">
    <property type="term" value="F:channel activity"/>
    <property type="evidence" value="ECO:0007669"/>
    <property type="project" value="InterPro"/>
</dbReference>
<dbReference type="EMBL" id="DUZY01000006">
    <property type="protein sequence ID" value="DAD43108.1"/>
    <property type="molecule type" value="Genomic_DNA"/>
</dbReference>
<evidence type="ECO:0000313" key="7">
    <source>
        <dbReference type="EMBL" id="DAD43108.1"/>
    </source>
</evidence>
<evidence type="ECO:0000256" key="3">
    <source>
        <dbReference type="ARBA" id="ARBA00022989"/>
    </source>
</evidence>
<dbReference type="PANTHER" id="PTHR47720">
    <property type="entry name" value="AQUAPORIN SIP2-1-RELATED"/>
    <property type="match status" value="1"/>
</dbReference>
<keyword evidence="8" id="KW-1185">Reference proteome</keyword>
<evidence type="ECO:0000313" key="8">
    <source>
        <dbReference type="Proteomes" id="UP000607653"/>
    </source>
</evidence>
<dbReference type="InterPro" id="IPR044226">
    <property type="entry name" value="SIP2-1-like"/>
</dbReference>
<evidence type="ECO:0000256" key="6">
    <source>
        <dbReference type="SAM" id="Phobius"/>
    </source>
</evidence>
<dbReference type="Proteomes" id="UP000607653">
    <property type="component" value="Unassembled WGS sequence"/>
</dbReference>
<evidence type="ECO:0000256" key="2">
    <source>
        <dbReference type="ARBA" id="ARBA00022692"/>
    </source>
</evidence>
<keyword evidence="4 6" id="KW-0472">Membrane</keyword>
<sequence length="239" mass="26584">MARNRVFLSDFIIALTSVWLRALSMLFVHKFLGVESDEFRGEIIKGILYVSRMFFTEWLGMRLGGGRYNPLTVLYTSISGKSSRALSSISARIPAQVIGSITGARLITKIFPEIGNEPLLKVDILRGALIEGVLTYAIVVISLEAAQNHSSNFLLETWTSSICRLALHLLGSDLTGGCMNPAFAIGQAFAQGGYINKDHIFVYWLAPIEATLLGVWTFKSFIQTKDKQEEKQIWKTKFG</sequence>
<evidence type="ECO:0000256" key="5">
    <source>
        <dbReference type="RuleBase" id="RU000477"/>
    </source>
</evidence>
<gene>
    <name evidence="7" type="ORF">HUJ06_001338</name>
</gene>
<dbReference type="Gene3D" id="1.20.1080.10">
    <property type="entry name" value="Glycerol uptake facilitator protein"/>
    <property type="match status" value="1"/>
</dbReference>
<name>A0A822ZMU9_NELNU</name>
<proteinExistence type="inferred from homology"/>
<keyword evidence="2 5" id="KW-0812">Transmembrane</keyword>
<organism evidence="7 8">
    <name type="scientific">Nelumbo nucifera</name>
    <name type="common">Sacred lotus</name>
    <dbReference type="NCBI Taxonomy" id="4432"/>
    <lineage>
        <taxon>Eukaryota</taxon>
        <taxon>Viridiplantae</taxon>
        <taxon>Streptophyta</taxon>
        <taxon>Embryophyta</taxon>
        <taxon>Tracheophyta</taxon>
        <taxon>Spermatophyta</taxon>
        <taxon>Magnoliopsida</taxon>
        <taxon>Proteales</taxon>
        <taxon>Nelumbonaceae</taxon>
        <taxon>Nelumbo</taxon>
    </lineage>
</organism>
<comment type="caution">
    <text evidence="7">The sequence shown here is derived from an EMBL/GenBank/DDBJ whole genome shotgun (WGS) entry which is preliminary data.</text>
</comment>
<feature type="transmembrane region" description="Helical" evidence="6">
    <location>
        <begin position="7"/>
        <end position="28"/>
    </location>
</feature>
<dbReference type="InterPro" id="IPR023271">
    <property type="entry name" value="Aquaporin-like"/>
</dbReference>
<dbReference type="SUPFAM" id="SSF81338">
    <property type="entry name" value="Aquaporin-like"/>
    <property type="match status" value="1"/>
</dbReference>
<dbReference type="Pfam" id="PF00230">
    <property type="entry name" value="MIP"/>
    <property type="match status" value="1"/>
</dbReference>
<keyword evidence="3 6" id="KW-1133">Transmembrane helix</keyword>
<dbReference type="GO" id="GO:0016020">
    <property type="term" value="C:membrane"/>
    <property type="evidence" value="ECO:0007669"/>
    <property type="project" value="UniProtKB-SubCell"/>
</dbReference>
<accession>A0A822ZMU9</accession>
<comment type="subcellular location">
    <subcellularLocation>
        <location evidence="1">Membrane</location>
        <topology evidence="1">Multi-pass membrane protein</topology>
    </subcellularLocation>
</comment>